<evidence type="ECO:0000313" key="4">
    <source>
        <dbReference type="Proteomes" id="UP000054498"/>
    </source>
</evidence>
<organism evidence="3 4">
    <name type="scientific">Monoraphidium neglectum</name>
    <dbReference type="NCBI Taxonomy" id="145388"/>
    <lineage>
        <taxon>Eukaryota</taxon>
        <taxon>Viridiplantae</taxon>
        <taxon>Chlorophyta</taxon>
        <taxon>core chlorophytes</taxon>
        <taxon>Chlorophyceae</taxon>
        <taxon>CS clade</taxon>
        <taxon>Sphaeropleales</taxon>
        <taxon>Selenastraceae</taxon>
        <taxon>Monoraphidium</taxon>
    </lineage>
</organism>
<dbReference type="EMBL" id="KK101542">
    <property type="protein sequence ID" value="KIZ00490.1"/>
    <property type="molecule type" value="Genomic_DNA"/>
</dbReference>
<name>A0A0D2MB39_9CHLO</name>
<feature type="region of interest" description="Disordered" evidence="1">
    <location>
        <begin position="1"/>
        <end position="39"/>
    </location>
</feature>
<dbReference type="KEGG" id="mng:MNEG_7468"/>
<feature type="transmembrane region" description="Helical" evidence="2">
    <location>
        <begin position="55"/>
        <end position="72"/>
    </location>
</feature>
<keyword evidence="2" id="KW-0472">Membrane</keyword>
<dbReference type="AlphaFoldDB" id="A0A0D2MB39"/>
<evidence type="ECO:0000256" key="1">
    <source>
        <dbReference type="SAM" id="MobiDB-lite"/>
    </source>
</evidence>
<evidence type="ECO:0000256" key="2">
    <source>
        <dbReference type="SAM" id="Phobius"/>
    </source>
</evidence>
<dbReference type="RefSeq" id="XP_013899509.1">
    <property type="nucleotide sequence ID" value="XM_014044055.1"/>
</dbReference>
<gene>
    <name evidence="3" type="ORF">MNEG_7468</name>
</gene>
<keyword evidence="2" id="KW-0812">Transmembrane</keyword>
<keyword evidence="4" id="KW-1185">Reference proteome</keyword>
<dbReference type="GeneID" id="25740344"/>
<accession>A0A0D2MB39</accession>
<dbReference type="Proteomes" id="UP000054498">
    <property type="component" value="Unassembled WGS sequence"/>
</dbReference>
<evidence type="ECO:0000313" key="3">
    <source>
        <dbReference type="EMBL" id="KIZ00490.1"/>
    </source>
</evidence>
<sequence>MRAAPVGGEPSAAVDSPVTKVEAAAADDSDAPQQPATAQEQVAALGKGILENRRLIAVAVAVADVAFLWVAVKLGKGWWDSNH</sequence>
<proteinExistence type="predicted"/>
<reference evidence="3 4" key="1">
    <citation type="journal article" date="2013" name="BMC Genomics">
        <title>Reconstruction of the lipid metabolism for the microalga Monoraphidium neglectum from its genome sequence reveals characteristics suitable for biofuel production.</title>
        <authorList>
            <person name="Bogen C."/>
            <person name="Al-Dilaimi A."/>
            <person name="Albersmeier A."/>
            <person name="Wichmann J."/>
            <person name="Grundmann M."/>
            <person name="Rupp O."/>
            <person name="Lauersen K.J."/>
            <person name="Blifernez-Klassen O."/>
            <person name="Kalinowski J."/>
            <person name="Goesmann A."/>
            <person name="Mussgnug J.H."/>
            <person name="Kruse O."/>
        </authorList>
    </citation>
    <scope>NUCLEOTIDE SEQUENCE [LARGE SCALE GENOMIC DNA]</scope>
    <source>
        <strain evidence="3 4">SAG 48.87</strain>
    </source>
</reference>
<protein>
    <submittedName>
        <fullName evidence="3">Uncharacterized protein</fullName>
    </submittedName>
</protein>
<keyword evidence="2" id="KW-1133">Transmembrane helix</keyword>